<name>A0A5B8YH59_9FLAO</name>
<keyword evidence="3" id="KW-1185">Reference proteome</keyword>
<protein>
    <submittedName>
        <fullName evidence="2">Uncharacterized protein</fullName>
    </submittedName>
</protein>
<gene>
    <name evidence="2" type="ORF">FK178_05675</name>
</gene>
<accession>A0A5B8YH59</accession>
<feature type="transmembrane region" description="Helical" evidence="1">
    <location>
        <begin position="70"/>
        <end position="89"/>
    </location>
</feature>
<organism evidence="2 3">
    <name type="scientific">Antarcticibacterium arcticum</name>
    <dbReference type="NCBI Taxonomy" id="2585771"/>
    <lineage>
        <taxon>Bacteria</taxon>
        <taxon>Pseudomonadati</taxon>
        <taxon>Bacteroidota</taxon>
        <taxon>Flavobacteriia</taxon>
        <taxon>Flavobacteriales</taxon>
        <taxon>Flavobacteriaceae</taxon>
        <taxon>Antarcticibacterium</taxon>
    </lineage>
</organism>
<keyword evidence="1" id="KW-0472">Membrane</keyword>
<keyword evidence="1" id="KW-0812">Transmembrane</keyword>
<reference evidence="2 3" key="1">
    <citation type="submission" date="2019-08" db="EMBL/GenBank/DDBJ databases">
        <title>Antarcticibacterium arcticum sp. nov., a bacterium isolated from marine sediment of the Canadian Beaufort Sea.</title>
        <authorList>
            <person name="Lee Y.M."/>
            <person name="Baek K."/>
            <person name="Lee D.-H."/>
            <person name="Shin S.C."/>
            <person name="Jin Y.K."/>
            <person name="Park Y."/>
        </authorList>
    </citation>
    <scope>NUCLEOTIDE SEQUENCE [LARGE SCALE GENOMIC DNA]</scope>
    <source>
        <strain evidence="2 3">PAMC 28998</strain>
    </source>
</reference>
<dbReference type="OrthoDB" id="1098521at2"/>
<evidence type="ECO:0000313" key="2">
    <source>
        <dbReference type="EMBL" id="QED37230.1"/>
    </source>
</evidence>
<dbReference type="RefSeq" id="WP_146831944.1">
    <property type="nucleotide sequence ID" value="NZ_CP042476.1"/>
</dbReference>
<sequence length="148" mass="16864">MELTEIKVLLEKYKEGNTSLEEEKLLQKYFTSGNVPDHLKEYETLFSFTLNARKQTYSKDAVLSKKRKGFAWWGIAASILIAIGIFTAVNNTGPELDQNNLGTIEDPEEAYLKARETLLLVSQALNTGTEEMTYVTEFDKAKNKYLKK</sequence>
<dbReference type="EMBL" id="CP042476">
    <property type="protein sequence ID" value="QED37230.1"/>
    <property type="molecule type" value="Genomic_DNA"/>
</dbReference>
<dbReference type="KEGG" id="anp:FK178_05675"/>
<dbReference type="Proteomes" id="UP000321954">
    <property type="component" value="Chromosome"/>
</dbReference>
<evidence type="ECO:0000256" key="1">
    <source>
        <dbReference type="SAM" id="Phobius"/>
    </source>
</evidence>
<dbReference type="AlphaFoldDB" id="A0A5B8YH59"/>
<proteinExistence type="predicted"/>
<keyword evidence="1" id="KW-1133">Transmembrane helix</keyword>
<evidence type="ECO:0000313" key="3">
    <source>
        <dbReference type="Proteomes" id="UP000321954"/>
    </source>
</evidence>